<evidence type="ECO:0000256" key="6">
    <source>
        <dbReference type="ARBA" id="ARBA00022777"/>
    </source>
</evidence>
<evidence type="ECO:0000256" key="10">
    <source>
        <dbReference type="SAM" id="Phobius"/>
    </source>
</evidence>
<feature type="transmembrane region" description="Helical" evidence="10">
    <location>
        <begin position="115"/>
        <end position="140"/>
    </location>
</feature>
<dbReference type="InterPro" id="IPR003594">
    <property type="entry name" value="HATPase_dom"/>
</dbReference>
<reference evidence="13 14" key="1">
    <citation type="submission" date="2013-07" db="EMBL/GenBank/DDBJ databases">
        <authorList>
            <consortium name="DOE Joint Genome Institute"/>
            <person name="Reeve W."/>
            <person name="Huntemann M."/>
            <person name="Han J."/>
            <person name="Chen A."/>
            <person name="Kyrpides N."/>
            <person name="Mavromatis K."/>
            <person name="Markowitz V."/>
            <person name="Palaniappan K."/>
            <person name="Ivanova N."/>
            <person name="Schaumberg A."/>
            <person name="Pati A."/>
            <person name="Liolios K."/>
            <person name="Nordberg H.P."/>
            <person name="Cantor M.N."/>
            <person name="Hua S.X."/>
            <person name="Woyke T."/>
        </authorList>
    </citation>
    <scope>NUCLEOTIDE SEQUENCE [LARGE SCALE GENOMIC DNA]</scope>
    <source>
        <strain evidence="13 14">DSM 43889</strain>
    </source>
</reference>
<feature type="transmembrane region" description="Helical" evidence="10">
    <location>
        <begin position="84"/>
        <end position="103"/>
    </location>
</feature>
<name>A0ABT1JMB1_ACTCY</name>
<evidence type="ECO:0000256" key="2">
    <source>
        <dbReference type="ARBA" id="ARBA00012438"/>
    </source>
</evidence>
<feature type="domain" description="Signal transduction histidine kinase subgroup 3 dimerisation and phosphoacceptor" evidence="12">
    <location>
        <begin position="207"/>
        <end position="272"/>
    </location>
</feature>
<dbReference type="Gene3D" id="3.30.565.10">
    <property type="entry name" value="Histidine kinase-like ATPase, C-terminal domain"/>
    <property type="match status" value="1"/>
</dbReference>
<proteinExistence type="predicted"/>
<feature type="coiled-coil region" evidence="9">
    <location>
        <begin position="181"/>
        <end position="214"/>
    </location>
</feature>
<keyword evidence="5" id="KW-0547">Nucleotide-binding</keyword>
<comment type="catalytic activity">
    <reaction evidence="1">
        <text>ATP + protein L-histidine = ADP + protein N-phospho-L-histidine.</text>
        <dbReference type="EC" id="2.7.13.3"/>
    </reaction>
</comment>
<keyword evidence="3" id="KW-0597">Phosphoprotein</keyword>
<protein>
    <recommendedName>
        <fullName evidence="2">histidine kinase</fullName>
        <ecNumber evidence="2">2.7.13.3</ecNumber>
    </recommendedName>
</protein>
<evidence type="ECO:0000256" key="3">
    <source>
        <dbReference type="ARBA" id="ARBA00022553"/>
    </source>
</evidence>
<keyword evidence="9" id="KW-0175">Coiled coil</keyword>
<dbReference type="InterPro" id="IPR050482">
    <property type="entry name" value="Sensor_HK_TwoCompSys"/>
</dbReference>
<evidence type="ECO:0000256" key="8">
    <source>
        <dbReference type="ARBA" id="ARBA00023012"/>
    </source>
</evidence>
<keyword evidence="14" id="KW-1185">Reference proteome</keyword>
<reference evidence="13 14" key="2">
    <citation type="submission" date="2022-06" db="EMBL/GenBank/DDBJ databases">
        <title>Genomic Encyclopedia of Type Strains, Phase I: the one thousand microbial genomes (KMG-I) project.</title>
        <authorList>
            <person name="Kyrpides N."/>
        </authorList>
    </citation>
    <scope>NUCLEOTIDE SEQUENCE [LARGE SCALE GENOMIC DNA]</scope>
    <source>
        <strain evidence="13 14">DSM 43889</strain>
    </source>
</reference>
<feature type="domain" description="Histidine kinase/HSP90-like ATPase" evidence="11">
    <location>
        <begin position="319"/>
        <end position="411"/>
    </location>
</feature>
<evidence type="ECO:0000259" key="11">
    <source>
        <dbReference type="Pfam" id="PF02518"/>
    </source>
</evidence>
<evidence type="ECO:0000259" key="12">
    <source>
        <dbReference type="Pfam" id="PF07730"/>
    </source>
</evidence>
<evidence type="ECO:0000313" key="13">
    <source>
        <dbReference type="EMBL" id="MCP2333482.1"/>
    </source>
</evidence>
<evidence type="ECO:0000256" key="4">
    <source>
        <dbReference type="ARBA" id="ARBA00022679"/>
    </source>
</evidence>
<evidence type="ECO:0000256" key="7">
    <source>
        <dbReference type="ARBA" id="ARBA00022840"/>
    </source>
</evidence>
<evidence type="ECO:0000256" key="5">
    <source>
        <dbReference type="ARBA" id="ARBA00022741"/>
    </source>
</evidence>
<keyword evidence="10" id="KW-1133">Transmembrane helix</keyword>
<dbReference type="Pfam" id="PF07730">
    <property type="entry name" value="HisKA_3"/>
    <property type="match status" value="1"/>
</dbReference>
<keyword evidence="8" id="KW-0902">Two-component regulatory system</keyword>
<dbReference type="PANTHER" id="PTHR24421">
    <property type="entry name" value="NITRATE/NITRITE SENSOR PROTEIN NARX-RELATED"/>
    <property type="match status" value="1"/>
</dbReference>
<keyword evidence="4" id="KW-0808">Transferase</keyword>
<dbReference type="PANTHER" id="PTHR24421:SF10">
    <property type="entry name" value="NITRATE_NITRITE SENSOR PROTEIN NARQ"/>
    <property type="match status" value="1"/>
</dbReference>
<sequence>MPPPPAPDRQPPHLRFPVHRNSPVALLHGWRLATVGLALLVLLLITLPSGAIQLAENYAVGGGLAVALQTFQTLPLVLSLVQPVAAWAISLAAGTAIALVSTPGGEPWPWPAAGLIAHLGVLLVLVGCCRWWTLLLAALAEPLAVAAISWLVPDERQPDALVPLVVIFVVLLVVGVVWLLRRDLRRRLREHQRLAEEERARRTVLEERARIAREMHDVVAHHMSVVTVQAETAPYRIADLPDAATEEFASIAASARRSLAEMRQLLGVLRSDSGSSARAPQPALDSLPELADLTRGSGVPVTLRPLPDEVVRELPGTVQLACYRIVQEALSNVVRHAPGAATTVDLAYASGRVAVEVTNEAPRASGRPPLERVGTGHGMTGMRQRVDALGGDLEAGPLPGGGFRVVARLPVGGSVPDGGDERG</sequence>
<evidence type="ECO:0000256" key="9">
    <source>
        <dbReference type="SAM" id="Coils"/>
    </source>
</evidence>
<dbReference type="GO" id="GO:0016301">
    <property type="term" value="F:kinase activity"/>
    <property type="evidence" value="ECO:0007669"/>
    <property type="project" value="UniProtKB-KW"/>
</dbReference>
<evidence type="ECO:0000313" key="14">
    <source>
        <dbReference type="Proteomes" id="UP000791080"/>
    </source>
</evidence>
<dbReference type="SUPFAM" id="SSF55874">
    <property type="entry name" value="ATPase domain of HSP90 chaperone/DNA topoisomerase II/histidine kinase"/>
    <property type="match status" value="1"/>
</dbReference>
<gene>
    <name evidence="13" type="ORF">G443_003752</name>
</gene>
<dbReference type="EC" id="2.7.13.3" evidence="2"/>
<dbReference type="Gene3D" id="1.20.5.1930">
    <property type="match status" value="1"/>
</dbReference>
<dbReference type="EMBL" id="AUBJ02000001">
    <property type="protein sequence ID" value="MCP2333482.1"/>
    <property type="molecule type" value="Genomic_DNA"/>
</dbReference>
<evidence type="ECO:0000256" key="1">
    <source>
        <dbReference type="ARBA" id="ARBA00000085"/>
    </source>
</evidence>
<dbReference type="Proteomes" id="UP000791080">
    <property type="component" value="Unassembled WGS sequence"/>
</dbReference>
<keyword evidence="6 13" id="KW-0418">Kinase</keyword>
<dbReference type="CDD" id="cd16917">
    <property type="entry name" value="HATPase_UhpB-NarQ-NarX-like"/>
    <property type="match status" value="1"/>
</dbReference>
<dbReference type="RefSeq" id="WP_155886198.1">
    <property type="nucleotide sequence ID" value="NZ_AUBJ02000001.1"/>
</dbReference>
<feature type="transmembrane region" description="Helical" evidence="10">
    <location>
        <begin position="160"/>
        <end position="180"/>
    </location>
</feature>
<keyword evidence="10" id="KW-0472">Membrane</keyword>
<comment type="caution">
    <text evidence="13">The sequence shown here is derived from an EMBL/GenBank/DDBJ whole genome shotgun (WGS) entry which is preliminary data.</text>
</comment>
<keyword evidence="10" id="KW-0812">Transmembrane</keyword>
<organism evidence="13 14">
    <name type="scientific">Actinoalloteichus caeruleus DSM 43889</name>
    <dbReference type="NCBI Taxonomy" id="1120930"/>
    <lineage>
        <taxon>Bacteria</taxon>
        <taxon>Bacillati</taxon>
        <taxon>Actinomycetota</taxon>
        <taxon>Actinomycetes</taxon>
        <taxon>Pseudonocardiales</taxon>
        <taxon>Pseudonocardiaceae</taxon>
        <taxon>Actinoalloteichus</taxon>
        <taxon>Actinoalloteichus cyanogriseus</taxon>
    </lineage>
</organism>
<dbReference type="Pfam" id="PF02518">
    <property type="entry name" value="HATPase_c"/>
    <property type="match status" value="1"/>
</dbReference>
<dbReference type="InterPro" id="IPR011712">
    <property type="entry name" value="Sig_transdc_His_kin_sub3_dim/P"/>
</dbReference>
<feature type="transmembrane region" description="Helical" evidence="10">
    <location>
        <begin position="29"/>
        <end position="47"/>
    </location>
</feature>
<keyword evidence="7" id="KW-0067">ATP-binding</keyword>
<dbReference type="InterPro" id="IPR036890">
    <property type="entry name" value="HATPase_C_sf"/>
</dbReference>
<accession>A0ABT1JMB1</accession>